<evidence type="ECO:0000313" key="2">
    <source>
        <dbReference type="Proteomes" id="UP001433508"/>
    </source>
</evidence>
<name>A0ACC3TB71_LIPKO</name>
<comment type="caution">
    <text evidence="1">The sequence shown here is derived from an EMBL/GenBank/DDBJ whole genome shotgun (WGS) entry which is preliminary data.</text>
</comment>
<proteinExistence type="predicted"/>
<evidence type="ECO:0000313" key="1">
    <source>
        <dbReference type="EMBL" id="KAK9241142.1"/>
    </source>
</evidence>
<accession>A0ACC3TB71</accession>
<reference evidence="2" key="1">
    <citation type="journal article" date="2024" name="Front. Bioeng. Biotechnol.">
        <title>Genome-scale model development and genomic sequencing of the oleaginous clade Lipomyces.</title>
        <authorList>
            <person name="Czajka J.J."/>
            <person name="Han Y."/>
            <person name="Kim J."/>
            <person name="Mondo S.J."/>
            <person name="Hofstad B.A."/>
            <person name="Robles A."/>
            <person name="Haridas S."/>
            <person name="Riley R."/>
            <person name="LaButti K."/>
            <person name="Pangilinan J."/>
            <person name="Andreopoulos W."/>
            <person name="Lipzen A."/>
            <person name="Yan J."/>
            <person name="Wang M."/>
            <person name="Ng V."/>
            <person name="Grigoriev I.V."/>
            <person name="Spatafora J.W."/>
            <person name="Magnuson J.K."/>
            <person name="Baker S.E."/>
            <person name="Pomraning K.R."/>
        </authorList>
    </citation>
    <scope>NUCLEOTIDE SEQUENCE [LARGE SCALE GENOMIC DNA]</scope>
    <source>
        <strain evidence="2">CBS 7786</strain>
    </source>
</reference>
<organism evidence="1 2">
    <name type="scientific">Lipomyces kononenkoae</name>
    <name type="common">Yeast</name>
    <dbReference type="NCBI Taxonomy" id="34357"/>
    <lineage>
        <taxon>Eukaryota</taxon>
        <taxon>Fungi</taxon>
        <taxon>Dikarya</taxon>
        <taxon>Ascomycota</taxon>
        <taxon>Saccharomycotina</taxon>
        <taxon>Lipomycetes</taxon>
        <taxon>Lipomycetales</taxon>
        <taxon>Lipomycetaceae</taxon>
        <taxon>Lipomyces</taxon>
    </lineage>
</organism>
<gene>
    <name evidence="1" type="ORF">V1525DRAFT_98482</name>
</gene>
<sequence>MSSTWRVWSESWSDSATAASETSHEGGVCNMNMLFTWETNSICIVFQWWRIYNKVTLAFSFLGIIGLGIGYEFLREMTRRFEVYIAKPDRQDYLLPLIVKKYVPNRSIRDRVVLSFFYALQVLYSFFLMLVFMSYNGLMMLAVVIGAFIGFFFFGSRTRIPAAYGDDDDQDIITDINDELINSKTSVVKIMSRPVGTSAVRGGTCH</sequence>
<dbReference type="EMBL" id="MU971336">
    <property type="protein sequence ID" value="KAK9241142.1"/>
    <property type="molecule type" value="Genomic_DNA"/>
</dbReference>
<dbReference type="Proteomes" id="UP001433508">
    <property type="component" value="Unassembled WGS sequence"/>
</dbReference>
<keyword evidence="2" id="KW-1185">Reference proteome</keyword>
<protein>
    <submittedName>
        <fullName evidence="1">Ctr copper transporter family-domain-containing protein</fullName>
    </submittedName>
</protein>